<protein>
    <submittedName>
        <fullName evidence="6">Uncharacterized protein</fullName>
    </submittedName>
</protein>
<evidence type="ECO:0000313" key="6">
    <source>
        <dbReference type="EMBL" id="CAF1343725.1"/>
    </source>
</evidence>
<sequence>IVGFDIILTEELKPVLLEVNANPSLRMDFEKQTEPGKVIYQQSMIDEEIKKPLVLETLKLALPKKKLHTIARHYQMQLNDEMMAQRLEKVAQRRIDERSEKIRSARQIRFDPKHNPYFSRPPREMRRDDLEQQQQKVLLNPFPSANGGGKESEDDQLMSSFAGDDDSRIEKPKKLTVSCQKKQRAIDDDESNGNQLNRVIPSMSDDDENGLNPNSIFLLKKQRRVGSSTTTGITRISTARETKVLKLIYPSTYKSKYRHLFLLDKIAYIYIKIVVMMGYKRMTAIQFRNFAQICGIINDFITRESIDILYVQMLRKWQQFILKTTSSGLPFGAFIEAFFLLSQRKFPSTKYLLDSVNQMVIFCVRHLNIFLESPFSHYLLPRTSRNCDNNNQTVDGRYDKLVRSHRLTTAPSNHGTTSAAIAVVSTQTTANTTTSLNVSHDTSVRTTTTRVSSSVKNSKRSVFPLFFEVL</sequence>
<keyword evidence="2" id="KW-0547">Nucleotide-binding</keyword>
<evidence type="ECO:0000313" key="9">
    <source>
        <dbReference type="Proteomes" id="UP000663829"/>
    </source>
</evidence>
<dbReference type="GO" id="GO:0005524">
    <property type="term" value="F:ATP binding"/>
    <property type="evidence" value="ECO:0007669"/>
    <property type="project" value="UniProtKB-KW"/>
</dbReference>
<dbReference type="PANTHER" id="PTHR12241">
    <property type="entry name" value="TUBULIN POLYGLUTAMYLASE"/>
    <property type="match status" value="1"/>
</dbReference>
<dbReference type="GO" id="GO:0036064">
    <property type="term" value="C:ciliary basal body"/>
    <property type="evidence" value="ECO:0007669"/>
    <property type="project" value="TreeGrafter"/>
</dbReference>
<feature type="compositionally biased region" description="Basic and acidic residues" evidence="4">
    <location>
        <begin position="121"/>
        <end position="130"/>
    </location>
</feature>
<dbReference type="EMBL" id="CAJNOK010015017">
    <property type="protein sequence ID" value="CAF1216735.1"/>
    <property type="molecule type" value="Genomic_DNA"/>
</dbReference>
<dbReference type="OrthoDB" id="202825at2759"/>
<dbReference type="GO" id="GO:0015631">
    <property type="term" value="F:tubulin binding"/>
    <property type="evidence" value="ECO:0007669"/>
    <property type="project" value="TreeGrafter"/>
</dbReference>
<gene>
    <name evidence="6" type="ORF">GPM918_LOCUS30562</name>
    <name evidence="5" type="ORF">OVA965_LOCUS24718</name>
    <name evidence="8" type="ORF">SRO942_LOCUS31180</name>
    <name evidence="7" type="ORF">TMI583_LOCUS25438</name>
</gene>
<dbReference type="Proteomes" id="UP000682733">
    <property type="component" value="Unassembled WGS sequence"/>
</dbReference>
<proteinExistence type="predicted"/>
<dbReference type="EMBL" id="CAJOBC010060303">
    <property type="protein sequence ID" value="CAF4207437.1"/>
    <property type="molecule type" value="Genomic_DNA"/>
</dbReference>
<dbReference type="Proteomes" id="UP000681722">
    <property type="component" value="Unassembled WGS sequence"/>
</dbReference>
<dbReference type="EMBL" id="CAJNOQ010014540">
    <property type="protein sequence ID" value="CAF1343725.1"/>
    <property type="molecule type" value="Genomic_DNA"/>
</dbReference>
<evidence type="ECO:0000256" key="3">
    <source>
        <dbReference type="ARBA" id="ARBA00022840"/>
    </source>
</evidence>
<evidence type="ECO:0000256" key="2">
    <source>
        <dbReference type="ARBA" id="ARBA00022741"/>
    </source>
</evidence>
<dbReference type="GO" id="GO:0000226">
    <property type="term" value="P:microtubule cytoskeleton organization"/>
    <property type="evidence" value="ECO:0007669"/>
    <property type="project" value="TreeGrafter"/>
</dbReference>
<dbReference type="GO" id="GO:0070740">
    <property type="term" value="F:tubulin-glutamic acid ligase activity"/>
    <property type="evidence" value="ECO:0007669"/>
    <property type="project" value="TreeGrafter"/>
</dbReference>
<dbReference type="AlphaFoldDB" id="A0A815GW14"/>
<reference evidence="6" key="1">
    <citation type="submission" date="2021-02" db="EMBL/GenBank/DDBJ databases">
        <authorList>
            <person name="Nowell W R."/>
        </authorList>
    </citation>
    <scope>NUCLEOTIDE SEQUENCE</scope>
</reference>
<name>A0A815GW14_9BILA</name>
<dbReference type="PANTHER" id="PTHR12241:SF154">
    <property type="entry name" value="TUBULIN POLYGLUTAMYLASE TTLL11"/>
    <property type="match status" value="1"/>
</dbReference>
<accession>A0A815GW14</accession>
<comment type="caution">
    <text evidence="6">The sequence shown here is derived from an EMBL/GenBank/DDBJ whole genome shotgun (WGS) entry which is preliminary data.</text>
</comment>
<dbReference type="Pfam" id="PF03133">
    <property type="entry name" value="TTL"/>
    <property type="match status" value="1"/>
</dbReference>
<feature type="non-terminal residue" evidence="6">
    <location>
        <position position="470"/>
    </location>
</feature>
<keyword evidence="9" id="KW-1185">Reference proteome</keyword>
<dbReference type="InterPro" id="IPR004344">
    <property type="entry name" value="TTL/TTLL_fam"/>
</dbReference>
<evidence type="ECO:0000256" key="4">
    <source>
        <dbReference type="SAM" id="MobiDB-lite"/>
    </source>
</evidence>
<organism evidence="6 9">
    <name type="scientific">Didymodactylos carnosus</name>
    <dbReference type="NCBI Taxonomy" id="1234261"/>
    <lineage>
        <taxon>Eukaryota</taxon>
        <taxon>Metazoa</taxon>
        <taxon>Spiralia</taxon>
        <taxon>Gnathifera</taxon>
        <taxon>Rotifera</taxon>
        <taxon>Eurotatoria</taxon>
        <taxon>Bdelloidea</taxon>
        <taxon>Philodinida</taxon>
        <taxon>Philodinidae</taxon>
        <taxon>Didymodactylos</taxon>
    </lineage>
</organism>
<dbReference type="EMBL" id="CAJOBA010036553">
    <property type="protein sequence ID" value="CAF4025152.1"/>
    <property type="molecule type" value="Genomic_DNA"/>
</dbReference>
<evidence type="ECO:0000313" key="5">
    <source>
        <dbReference type="EMBL" id="CAF1216735.1"/>
    </source>
</evidence>
<keyword evidence="3" id="KW-0067">ATP-binding</keyword>
<dbReference type="Proteomes" id="UP000677228">
    <property type="component" value="Unassembled WGS sequence"/>
</dbReference>
<keyword evidence="1" id="KW-0436">Ligase</keyword>
<dbReference type="Gene3D" id="3.30.470.20">
    <property type="entry name" value="ATP-grasp fold, B domain"/>
    <property type="match status" value="1"/>
</dbReference>
<feature type="region of interest" description="Disordered" evidence="4">
    <location>
        <begin position="109"/>
        <end position="208"/>
    </location>
</feature>
<dbReference type="Proteomes" id="UP000663829">
    <property type="component" value="Unassembled WGS sequence"/>
</dbReference>
<evidence type="ECO:0000313" key="7">
    <source>
        <dbReference type="EMBL" id="CAF4025152.1"/>
    </source>
</evidence>
<evidence type="ECO:0000313" key="8">
    <source>
        <dbReference type="EMBL" id="CAF4207437.1"/>
    </source>
</evidence>
<evidence type="ECO:0000256" key="1">
    <source>
        <dbReference type="ARBA" id="ARBA00022598"/>
    </source>
</evidence>